<dbReference type="PANTHER" id="PTHR30329:SF20">
    <property type="entry name" value="EXPORTED PROTEIN"/>
    <property type="match status" value="1"/>
</dbReference>
<accession>A0A0K1XB43</accession>
<sequence>MRLHKVLCVASLALLSACSFMQKKEEPKPLVKMKTELTAEEYAAWMAEYEPKLTQAIAGTPLELTRNARSFMVTLPVDQAFNKDRPKMLMPAMLGPITKVTKLLESDAKTGVIILGHSDISGNTALNAQLSQDRAKAVAAIFNLGGIRHDRLLLLGMGEDKPRAGQATATQRALNRRVELIITPKGTLTNTLAQYRSAPYGVLAANK</sequence>
<dbReference type="GO" id="GO:0016020">
    <property type="term" value="C:membrane"/>
    <property type="evidence" value="ECO:0007669"/>
    <property type="project" value="UniProtKB-UniRule"/>
</dbReference>
<dbReference type="SUPFAM" id="SSF103088">
    <property type="entry name" value="OmpA-like"/>
    <property type="match status" value="1"/>
</dbReference>
<reference evidence="4 5" key="1">
    <citation type="journal article" date="2015" name="Genome Announc.">
        <title>Genome Sequences of Oblitimonas alkaliphila gen. nov. sp. nov. (Proposed), a Novel Bacterium of the Pseudomonadaceae Family.</title>
        <authorList>
            <person name="Lauer A.C."/>
            <person name="Nicholson A.C."/>
            <person name="Humrighouse B.W."/>
            <person name="Emery B."/>
            <person name="Drobish A."/>
            <person name="Juieng P."/>
            <person name="Loparev V."/>
            <person name="McQuiston J.R."/>
        </authorList>
    </citation>
    <scope>NUCLEOTIDE SEQUENCE [LARGE SCALE GENOMIC DNA]</scope>
    <source>
        <strain evidence="4 5">E5571</strain>
    </source>
</reference>
<evidence type="ECO:0000313" key="5">
    <source>
        <dbReference type="Proteomes" id="UP000063953"/>
    </source>
</evidence>
<name>A0A0K1XB43_9GAMM</name>
<dbReference type="PANTHER" id="PTHR30329">
    <property type="entry name" value="STATOR ELEMENT OF FLAGELLAR MOTOR COMPLEX"/>
    <property type="match status" value="1"/>
</dbReference>
<proteinExistence type="predicted"/>
<dbReference type="Pfam" id="PF00691">
    <property type="entry name" value="OmpA"/>
    <property type="match status" value="1"/>
</dbReference>
<dbReference type="PROSITE" id="PS51123">
    <property type="entry name" value="OMPA_2"/>
    <property type="match status" value="1"/>
</dbReference>
<feature type="chain" id="PRO_5005472075" description="OmpA-like domain-containing protein" evidence="2">
    <location>
        <begin position="22"/>
        <end position="207"/>
    </location>
</feature>
<dbReference type="EMBL" id="CP012365">
    <property type="protein sequence ID" value="AKX58585.1"/>
    <property type="molecule type" value="Genomic_DNA"/>
</dbReference>
<gene>
    <name evidence="4" type="ORF">AKN88_00460</name>
</gene>
<keyword evidence="1" id="KW-0472">Membrane</keyword>
<dbReference type="InterPro" id="IPR006665">
    <property type="entry name" value="OmpA-like"/>
</dbReference>
<keyword evidence="5" id="KW-1185">Reference proteome</keyword>
<evidence type="ECO:0000256" key="1">
    <source>
        <dbReference type="PROSITE-ProRule" id="PRU00473"/>
    </source>
</evidence>
<dbReference type="Proteomes" id="UP000063953">
    <property type="component" value="Chromosome"/>
</dbReference>
<keyword evidence="2" id="KW-0732">Signal</keyword>
<dbReference type="CDD" id="cd07185">
    <property type="entry name" value="OmpA_C-like"/>
    <property type="match status" value="1"/>
</dbReference>
<dbReference type="InterPro" id="IPR050330">
    <property type="entry name" value="Bact_OuterMem_StrucFunc"/>
</dbReference>
<feature type="domain" description="OmpA-like" evidence="3">
    <location>
        <begin position="66"/>
        <end position="186"/>
    </location>
</feature>
<evidence type="ECO:0000259" key="3">
    <source>
        <dbReference type="PROSITE" id="PS51123"/>
    </source>
</evidence>
<protein>
    <recommendedName>
        <fullName evidence="3">OmpA-like domain-containing protein</fullName>
    </recommendedName>
</protein>
<dbReference type="InterPro" id="IPR036737">
    <property type="entry name" value="OmpA-like_sf"/>
</dbReference>
<dbReference type="Gene3D" id="3.30.1330.60">
    <property type="entry name" value="OmpA-like domain"/>
    <property type="match status" value="1"/>
</dbReference>
<evidence type="ECO:0000256" key="2">
    <source>
        <dbReference type="SAM" id="SignalP"/>
    </source>
</evidence>
<dbReference type="STRING" id="1697053.AKN87_02365"/>
<dbReference type="PROSITE" id="PS51257">
    <property type="entry name" value="PROKAR_LIPOPROTEIN"/>
    <property type="match status" value="1"/>
</dbReference>
<organism evidence="4 5">
    <name type="scientific">Thiopseudomonas alkaliphila</name>
    <dbReference type="NCBI Taxonomy" id="1697053"/>
    <lineage>
        <taxon>Bacteria</taxon>
        <taxon>Pseudomonadati</taxon>
        <taxon>Pseudomonadota</taxon>
        <taxon>Gammaproteobacteria</taxon>
        <taxon>Pseudomonadales</taxon>
        <taxon>Pseudomonadaceae</taxon>
        <taxon>Thiopseudomonas</taxon>
    </lineage>
</organism>
<evidence type="ECO:0000313" key="4">
    <source>
        <dbReference type="EMBL" id="AKX58585.1"/>
    </source>
</evidence>
<dbReference type="AlphaFoldDB" id="A0A0K1XB43"/>
<feature type="signal peptide" evidence="2">
    <location>
        <begin position="1"/>
        <end position="21"/>
    </location>
</feature>